<reference evidence="2 3" key="1">
    <citation type="submission" date="2016-10" db="EMBL/GenBank/DDBJ databases">
        <title>Draft genome sequence of Coniochaeta ligniaria NRRL30616, a lignocellulolytic fungus for bioabatement of inhibitors in plant biomass hydrolysates.</title>
        <authorList>
            <consortium name="DOE Joint Genome Institute"/>
            <person name="Jimenez D.J."/>
            <person name="Hector R.E."/>
            <person name="Riley R."/>
            <person name="Sun H."/>
            <person name="Grigoriev I.V."/>
            <person name="Van Elsas J.D."/>
            <person name="Nichols N.N."/>
        </authorList>
    </citation>
    <scope>NUCLEOTIDE SEQUENCE [LARGE SCALE GENOMIC DNA]</scope>
    <source>
        <strain evidence="2 3">NRRL 30616</strain>
    </source>
</reference>
<keyword evidence="3" id="KW-1185">Reference proteome</keyword>
<feature type="compositionally biased region" description="Polar residues" evidence="1">
    <location>
        <begin position="284"/>
        <end position="294"/>
    </location>
</feature>
<name>A0A1J7IM41_9PEZI</name>
<accession>A0A1J7IM41</accession>
<dbReference type="EMBL" id="KV875137">
    <property type="protein sequence ID" value="OIW22201.1"/>
    <property type="molecule type" value="Genomic_DNA"/>
</dbReference>
<dbReference type="InParanoid" id="A0A1J7IM41"/>
<dbReference type="Proteomes" id="UP000182658">
    <property type="component" value="Unassembled WGS sequence"/>
</dbReference>
<evidence type="ECO:0000256" key="1">
    <source>
        <dbReference type="SAM" id="MobiDB-lite"/>
    </source>
</evidence>
<sequence>MRRTLLLSTRRALLPNADLGLGIRDGRAVTLSLRRNVPNRASLVPPTRLFCWTTKLSEVSPSPSLPLYRSFHPPSASSPRRPPVTRTPSPRRHLRVYIPRCRGKCGVDRVKLLLRVVLDNSPDSEIWDRVSDATGESNPPPREIACSVQQTPSFRKTSSIADSSEYREDADKVLREELGPLCVGISGFHDTYFGDVAGLDTASEAFVDDETNVLSWFTAFVERLGAFAEKRKPALAPRRTPNPKYISGSTARRKFNIGLVDSLDPSIGSKHHWSQVPVPGELKSNPSADTASQE</sequence>
<proteinExistence type="predicted"/>
<protein>
    <submittedName>
        <fullName evidence="2">Uncharacterized protein</fullName>
    </submittedName>
</protein>
<feature type="region of interest" description="Disordered" evidence="1">
    <location>
        <begin position="270"/>
        <end position="294"/>
    </location>
</feature>
<dbReference type="OrthoDB" id="5584477at2759"/>
<evidence type="ECO:0000313" key="3">
    <source>
        <dbReference type="Proteomes" id="UP000182658"/>
    </source>
</evidence>
<feature type="compositionally biased region" description="Low complexity" evidence="1">
    <location>
        <begin position="70"/>
        <end position="88"/>
    </location>
</feature>
<feature type="region of interest" description="Disordered" evidence="1">
    <location>
        <begin position="70"/>
        <end position="91"/>
    </location>
</feature>
<dbReference type="STRING" id="1408157.A0A1J7IM41"/>
<evidence type="ECO:0000313" key="2">
    <source>
        <dbReference type="EMBL" id="OIW22201.1"/>
    </source>
</evidence>
<dbReference type="AlphaFoldDB" id="A0A1J7IM41"/>
<gene>
    <name evidence="2" type="ORF">CONLIGDRAFT_687767</name>
</gene>
<organism evidence="2 3">
    <name type="scientific">Coniochaeta ligniaria NRRL 30616</name>
    <dbReference type="NCBI Taxonomy" id="1408157"/>
    <lineage>
        <taxon>Eukaryota</taxon>
        <taxon>Fungi</taxon>
        <taxon>Dikarya</taxon>
        <taxon>Ascomycota</taxon>
        <taxon>Pezizomycotina</taxon>
        <taxon>Sordariomycetes</taxon>
        <taxon>Sordariomycetidae</taxon>
        <taxon>Coniochaetales</taxon>
        <taxon>Coniochaetaceae</taxon>
        <taxon>Coniochaeta</taxon>
    </lineage>
</organism>